<sequence length="160" mass="16866">MSQPTTLTTYATAFMASISLFGLVDAAQVNSGAAVAPAITRAYLLPVLGIASATFLAATIITLSRSYLARPQIWNDEKTERRVLEVGLAATCYFGLLALISFLLAVLAPDWATGIAVGLARHWPWLLALPCLALGAFAARNKPAWLVAGAIFVTIGLFTG</sequence>
<feature type="transmembrane region" description="Helical" evidence="1">
    <location>
        <begin position="120"/>
        <end position="137"/>
    </location>
</feature>
<keyword evidence="1" id="KW-0812">Transmembrane</keyword>
<feature type="transmembrane region" description="Helical" evidence="1">
    <location>
        <begin position="83"/>
        <end position="108"/>
    </location>
</feature>
<name>A0AAD3NVL2_9RHOB</name>
<feature type="transmembrane region" description="Helical" evidence="1">
    <location>
        <begin position="42"/>
        <end position="63"/>
    </location>
</feature>
<protein>
    <submittedName>
        <fullName evidence="2">Uncharacterized protein</fullName>
    </submittedName>
</protein>
<organism evidence="2 3">
    <name type="scientific">Paracoccus kondratievae</name>
    <dbReference type="NCBI Taxonomy" id="135740"/>
    <lineage>
        <taxon>Bacteria</taxon>
        <taxon>Pseudomonadati</taxon>
        <taxon>Pseudomonadota</taxon>
        <taxon>Alphaproteobacteria</taxon>
        <taxon>Rhodobacterales</taxon>
        <taxon>Paracoccaceae</taxon>
        <taxon>Paracoccus</taxon>
    </lineage>
</organism>
<dbReference type="AlphaFoldDB" id="A0AAD3NVL2"/>
<keyword evidence="3" id="KW-1185">Reference proteome</keyword>
<evidence type="ECO:0000313" key="3">
    <source>
        <dbReference type="Proteomes" id="UP001143349"/>
    </source>
</evidence>
<dbReference type="RefSeq" id="WP_010398748.1">
    <property type="nucleotide sequence ID" value="NZ_BSFH01000008.1"/>
</dbReference>
<reference evidence="2" key="2">
    <citation type="submission" date="2023-01" db="EMBL/GenBank/DDBJ databases">
        <authorList>
            <person name="Sun Q."/>
            <person name="Evtushenko L."/>
        </authorList>
    </citation>
    <scope>NUCLEOTIDE SEQUENCE</scope>
    <source>
        <strain evidence="2">VKM B-2222</strain>
    </source>
</reference>
<gene>
    <name evidence="2" type="ORF">GCM10017635_03440</name>
</gene>
<dbReference type="EMBL" id="BSFH01000008">
    <property type="protein sequence ID" value="GLK62875.1"/>
    <property type="molecule type" value="Genomic_DNA"/>
</dbReference>
<evidence type="ECO:0000256" key="1">
    <source>
        <dbReference type="SAM" id="Phobius"/>
    </source>
</evidence>
<dbReference type="Proteomes" id="UP001143349">
    <property type="component" value="Unassembled WGS sequence"/>
</dbReference>
<proteinExistence type="predicted"/>
<keyword evidence="1" id="KW-0472">Membrane</keyword>
<feature type="transmembrane region" description="Helical" evidence="1">
    <location>
        <begin position="144"/>
        <end position="159"/>
    </location>
</feature>
<accession>A0AAD3NVL2</accession>
<reference evidence="2" key="1">
    <citation type="journal article" date="2014" name="Int. J. Syst. Evol. Microbiol.">
        <title>Complete genome sequence of Corynebacterium casei LMG S-19264T (=DSM 44701T), isolated from a smear-ripened cheese.</title>
        <authorList>
            <consortium name="US DOE Joint Genome Institute (JGI-PGF)"/>
            <person name="Walter F."/>
            <person name="Albersmeier A."/>
            <person name="Kalinowski J."/>
            <person name="Ruckert C."/>
        </authorList>
    </citation>
    <scope>NUCLEOTIDE SEQUENCE</scope>
    <source>
        <strain evidence="2">VKM B-2222</strain>
    </source>
</reference>
<comment type="caution">
    <text evidence="2">The sequence shown here is derived from an EMBL/GenBank/DDBJ whole genome shotgun (WGS) entry which is preliminary data.</text>
</comment>
<keyword evidence="1" id="KW-1133">Transmembrane helix</keyword>
<evidence type="ECO:0000313" key="2">
    <source>
        <dbReference type="EMBL" id="GLK62875.1"/>
    </source>
</evidence>